<sequence>MADKSKSQVTRREAAPTLEDIAQQLAVLDERLDNIDSIVTNVAERVMSQPITISVTCAGCGRVSTYNLLASEKPTIARK</sequence>
<proteinExistence type="predicted"/>
<dbReference type="RefSeq" id="WP_338737178.1">
    <property type="nucleotide sequence ID" value="NZ_CP146612.1"/>
</dbReference>
<organism evidence="1 2">
    <name type="scientific">Candidatus Dehalogenimonas loeffleri</name>
    <dbReference type="NCBI Taxonomy" id="3127115"/>
    <lineage>
        <taxon>Bacteria</taxon>
        <taxon>Bacillati</taxon>
        <taxon>Chloroflexota</taxon>
        <taxon>Dehalococcoidia</taxon>
        <taxon>Dehalococcoidales</taxon>
        <taxon>Dehalococcoidaceae</taxon>
        <taxon>Dehalogenimonas</taxon>
    </lineage>
</organism>
<gene>
    <name evidence="1" type="ORF">V8247_07230</name>
</gene>
<dbReference type="Proteomes" id="UP001375370">
    <property type="component" value="Chromosome"/>
</dbReference>
<dbReference type="EMBL" id="CP146612">
    <property type="protein sequence ID" value="WWX25045.1"/>
    <property type="molecule type" value="Genomic_DNA"/>
</dbReference>
<evidence type="ECO:0000313" key="2">
    <source>
        <dbReference type="Proteomes" id="UP001375370"/>
    </source>
</evidence>
<evidence type="ECO:0000313" key="1">
    <source>
        <dbReference type="EMBL" id="WWX25045.1"/>
    </source>
</evidence>
<reference evidence="1 2" key="1">
    <citation type="submission" date="2024-03" db="EMBL/GenBank/DDBJ databases">
        <title>A Dehalogenimonas Isolated from Estuarine Sediments Dihaloeliminates Chlorinated Alkanes.</title>
        <authorList>
            <person name="Yang Y."/>
            <person name="Wang H."/>
        </authorList>
    </citation>
    <scope>NUCLEOTIDE SEQUENCE [LARGE SCALE GENOMIC DNA]</scope>
    <source>
        <strain evidence="1 2">W</strain>
    </source>
</reference>
<keyword evidence="2" id="KW-1185">Reference proteome</keyword>
<accession>A0ABZ2J2A0</accession>
<protein>
    <submittedName>
        <fullName evidence="1">Uncharacterized protein</fullName>
    </submittedName>
</protein>
<name>A0ABZ2J2A0_9CHLR</name>